<dbReference type="PROSITE" id="PS50975">
    <property type="entry name" value="ATP_GRASP"/>
    <property type="match status" value="1"/>
</dbReference>
<dbReference type="PANTHER" id="PTHR43334:SF1">
    <property type="entry name" value="3-HYDROXYPROPIONATE--COA LIGASE [ADP-FORMING]"/>
    <property type="match status" value="1"/>
</dbReference>
<evidence type="ECO:0000256" key="4">
    <source>
        <dbReference type="PROSITE-ProRule" id="PRU00409"/>
    </source>
</evidence>
<evidence type="ECO:0000313" key="7">
    <source>
        <dbReference type="Proteomes" id="UP000006681"/>
    </source>
</evidence>
<dbReference type="EMBL" id="CP002100">
    <property type="protein sequence ID" value="ADN51746.1"/>
    <property type="molecule type" value="Genomic_DNA"/>
</dbReference>
<keyword evidence="7" id="KW-1185">Reference proteome</keyword>
<dbReference type="FunFam" id="3.30.1490.20:FF:000020">
    <property type="entry name" value="Protein lysine acetyltransferase"/>
    <property type="match status" value="1"/>
</dbReference>
<name>E1QR56_VULDI</name>
<accession>E1QR56</accession>
<dbReference type="Proteomes" id="UP000006681">
    <property type="component" value="Chromosome"/>
</dbReference>
<reference evidence="6 7" key="1">
    <citation type="journal article" date="2010" name="Stand. Genomic Sci.">
        <title>Complete genome sequence of Vulcanisaeta distributa type strain (IC-017).</title>
        <authorList>
            <person name="Mavromatis K."/>
            <person name="Sikorski J."/>
            <person name="Pabst E."/>
            <person name="Teshima H."/>
            <person name="Lapidus A."/>
            <person name="Lucas S."/>
            <person name="Nolan M."/>
            <person name="Glavina Del Rio T."/>
            <person name="Cheng J.F."/>
            <person name="Bruce D."/>
            <person name="Goodwin L."/>
            <person name="Pitluck S."/>
            <person name="Liolios K."/>
            <person name="Ivanova N."/>
            <person name="Mikhailova N."/>
            <person name="Pati A."/>
            <person name="Chen A."/>
            <person name="Palaniappan K."/>
            <person name="Land M."/>
            <person name="Hauser L."/>
            <person name="Chang Y.J."/>
            <person name="Jeffries C.D."/>
            <person name="Rohde M."/>
            <person name="Spring S."/>
            <person name="Goker M."/>
            <person name="Wirth R."/>
            <person name="Woyke T."/>
            <person name="Bristow J."/>
            <person name="Eisen J.A."/>
            <person name="Markowitz V."/>
            <person name="Hugenholtz P."/>
            <person name="Klenk H.P."/>
            <person name="Kyrpides N.C."/>
        </authorList>
    </citation>
    <scope>NUCLEOTIDE SEQUENCE [LARGE SCALE GENOMIC DNA]</scope>
    <source>
        <strain evidence="7">DSM 14429 / JCM 11212 / NBRC 100878 / IC-017</strain>
    </source>
</reference>
<gene>
    <name evidence="6" type="ordered locus">Vdis_2379</name>
</gene>
<protein>
    <submittedName>
        <fullName evidence="6">ATP-grasp domain protein</fullName>
    </submittedName>
</protein>
<dbReference type="GO" id="GO:0046872">
    <property type="term" value="F:metal ion binding"/>
    <property type="evidence" value="ECO:0007669"/>
    <property type="project" value="InterPro"/>
</dbReference>
<dbReference type="RefSeq" id="WP_013337471.1">
    <property type="nucleotide sequence ID" value="NC_014537.1"/>
</dbReference>
<dbReference type="KEGG" id="vdi:Vdis_2379"/>
<dbReference type="AlphaFoldDB" id="E1QR56"/>
<dbReference type="InterPro" id="IPR011761">
    <property type="entry name" value="ATP-grasp"/>
</dbReference>
<dbReference type="HOGENOM" id="CLU_063044_1_1_2"/>
<organism evidence="6 7">
    <name type="scientific">Vulcanisaeta distributa (strain DSM 14429 / JCM 11212 / NBRC 100878 / IC-017)</name>
    <dbReference type="NCBI Taxonomy" id="572478"/>
    <lineage>
        <taxon>Archaea</taxon>
        <taxon>Thermoproteota</taxon>
        <taxon>Thermoprotei</taxon>
        <taxon>Thermoproteales</taxon>
        <taxon>Thermoproteaceae</taxon>
        <taxon>Vulcanisaeta</taxon>
    </lineage>
</organism>
<reference evidence="7" key="2">
    <citation type="journal article" date="2010" name="Stand. Genomic Sci.">
        <title>Complete genome sequence of Vulcanisaeta distributa type strain (IC-017T).</title>
        <authorList>
            <person name="Mavromatis K."/>
            <person name="Sikorski J."/>
            <person name="Pabst E."/>
            <person name="Teshima H."/>
            <person name="Lapidus A."/>
            <person name="Lucas S."/>
            <person name="Nolan M."/>
            <person name="Glavina Del Rio T."/>
            <person name="Cheng J."/>
            <person name="Bruce D."/>
            <person name="Goodwin L."/>
            <person name="Pitluck S."/>
            <person name="Liolios K."/>
            <person name="Ivanova N."/>
            <person name="Mikhailova N."/>
            <person name="Pati A."/>
            <person name="Chen A."/>
            <person name="Palaniappan K."/>
            <person name="Land M."/>
            <person name="Hauser L."/>
            <person name="Chang Y."/>
            <person name="Jeffries C."/>
            <person name="Rohde M."/>
            <person name="Spring S."/>
            <person name="Goker M."/>
            <person name="Wirth R."/>
            <person name="Woyke T."/>
            <person name="Bristow J."/>
            <person name="Eisen J."/>
            <person name="Markowitz V."/>
            <person name="Hugenholtz P."/>
            <person name="Klenk H."/>
            <person name="Kyrpides N."/>
        </authorList>
    </citation>
    <scope>NUCLEOTIDE SEQUENCE [LARGE SCALE GENOMIC DNA]</scope>
    <source>
        <strain evidence="7">DSM 14429 / JCM 11212 / NBRC 100878 / IC-017</strain>
    </source>
</reference>
<feature type="domain" description="ATP-grasp" evidence="5">
    <location>
        <begin position="27"/>
        <end position="63"/>
    </location>
</feature>
<dbReference type="InterPro" id="IPR051538">
    <property type="entry name" value="Acyl-CoA_Synth/Transferase"/>
</dbReference>
<dbReference type="Pfam" id="PF13549">
    <property type="entry name" value="ATP-grasp_5"/>
    <property type="match status" value="1"/>
</dbReference>
<dbReference type="Gene3D" id="3.30.470.20">
    <property type="entry name" value="ATP-grasp fold, B domain"/>
    <property type="match status" value="1"/>
</dbReference>
<keyword evidence="2 4" id="KW-0547">Nucleotide-binding</keyword>
<dbReference type="OrthoDB" id="18103at2157"/>
<proteinExistence type="predicted"/>
<dbReference type="Gene3D" id="3.30.1490.20">
    <property type="entry name" value="ATP-grasp fold, A domain"/>
    <property type="match status" value="1"/>
</dbReference>
<dbReference type="GO" id="GO:0005524">
    <property type="term" value="F:ATP binding"/>
    <property type="evidence" value="ECO:0007669"/>
    <property type="project" value="UniProtKB-UniRule"/>
</dbReference>
<evidence type="ECO:0000313" key="6">
    <source>
        <dbReference type="EMBL" id="ADN51746.1"/>
    </source>
</evidence>
<keyword evidence="3 4" id="KW-0067">ATP-binding</keyword>
<evidence type="ECO:0000256" key="1">
    <source>
        <dbReference type="ARBA" id="ARBA00022598"/>
    </source>
</evidence>
<dbReference type="GeneID" id="9753335"/>
<dbReference type="InterPro" id="IPR013815">
    <property type="entry name" value="ATP_grasp_subdomain_1"/>
</dbReference>
<dbReference type="eggNOG" id="arCOG01338">
    <property type="taxonomic scope" value="Archaea"/>
</dbReference>
<dbReference type="GO" id="GO:0016874">
    <property type="term" value="F:ligase activity"/>
    <property type="evidence" value="ECO:0007669"/>
    <property type="project" value="UniProtKB-KW"/>
</dbReference>
<evidence type="ECO:0000256" key="2">
    <source>
        <dbReference type="ARBA" id="ARBA00022741"/>
    </source>
</evidence>
<dbReference type="PANTHER" id="PTHR43334">
    <property type="entry name" value="ACETATE--COA LIGASE [ADP-FORMING]"/>
    <property type="match status" value="1"/>
</dbReference>
<dbReference type="SUPFAM" id="SSF56059">
    <property type="entry name" value="Glutathione synthetase ATP-binding domain-like"/>
    <property type="match status" value="1"/>
</dbReference>
<keyword evidence="1" id="KW-0436">Ligase</keyword>
<evidence type="ECO:0000256" key="3">
    <source>
        <dbReference type="ARBA" id="ARBA00022840"/>
    </source>
</evidence>
<evidence type="ECO:0000259" key="5">
    <source>
        <dbReference type="PROSITE" id="PS50975"/>
    </source>
</evidence>
<dbReference type="STRING" id="572478.Vdis_2379"/>
<sequence length="237" mass="26395">MVVRGMNPIIAKALEEGRYKLLEHESFELLRQYNIPVPDFALVQDVNDALKVVKDIGYPVVLKVVSPDIIHKSDVGGVILNISNDDELRSACERIRSNIKEKAPYARISGFLVQRMVPEGLETIIGATKDPIFGHVIAFGLGGVMVEVLQDVSFRIVPITEEDARAMVREIKGYRLFNGYRNMPVRDEEAVIYIITKFSELLSDNPNIVEADLNPVIVLERGKGAYAADARFIIGSV</sequence>